<sequence>MKTTWIRAADVCKSHQIDIQFIRELSANGLIELFVEEEEEFLEEEQLKPLEQFAAWHYELELNVQGIEVARHLLTKIEYLQTEIARLHQRLR</sequence>
<organism evidence="1 2">
    <name type="scientific">Sphingobacterium allocomposti</name>
    <dbReference type="NCBI Taxonomy" id="415956"/>
    <lineage>
        <taxon>Bacteria</taxon>
        <taxon>Pseudomonadati</taxon>
        <taxon>Bacteroidota</taxon>
        <taxon>Sphingobacteriia</taxon>
        <taxon>Sphingobacteriales</taxon>
        <taxon>Sphingobacteriaceae</taxon>
        <taxon>Sphingobacterium</taxon>
    </lineage>
</organism>
<evidence type="ECO:0000313" key="2">
    <source>
        <dbReference type="Proteomes" id="UP000325105"/>
    </source>
</evidence>
<dbReference type="AlphaFoldDB" id="A0A5S5DRZ9"/>
<name>A0A5S5DRZ9_9SPHI</name>
<dbReference type="Pfam" id="PF13591">
    <property type="entry name" value="MerR_2"/>
    <property type="match status" value="1"/>
</dbReference>
<keyword evidence="2" id="KW-1185">Reference proteome</keyword>
<dbReference type="OrthoDB" id="1494789at2"/>
<accession>A0A5S5DRZ9</accession>
<dbReference type="RefSeq" id="WP_148907208.1">
    <property type="nucleotide sequence ID" value="NZ_VNHX01000001.1"/>
</dbReference>
<dbReference type="EMBL" id="VNHX01000001">
    <property type="protein sequence ID" value="TYP98661.1"/>
    <property type="molecule type" value="Genomic_DNA"/>
</dbReference>
<gene>
    <name evidence="1" type="ORF">BC792_101319</name>
</gene>
<comment type="caution">
    <text evidence="1">The sequence shown here is derived from an EMBL/GenBank/DDBJ whole genome shotgun (WGS) entry which is preliminary data.</text>
</comment>
<dbReference type="Proteomes" id="UP000325105">
    <property type="component" value="Unassembled WGS sequence"/>
</dbReference>
<protein>
    <submittedName>
        <fullName evidence="1">MerR-like DNA binding protein</fullName>
    </submittedName>
</protein>
<reference evidence="1 2" key="1">
    <citation type="submission" date="2019-07" db="EMBL/GenBank/DDBJ databases">
        <title>Genomic Encyclopedia of Archaeal and Bacterial Type Strains, Phase II (KMG-II): from individual species to whole genera.</title>
        <authorList>
            <person name="Goeker M."/>
        </authorList>
    </citation>
    <scope>NUCLEOTIDE SEQUENCE [LARGE SCALE GENOMIC DNA]</scope>
    <source>
        <strain evidence="1 2">DSM 18850</strain>
    </source>
</reference>
<evidence type="ECO:0000313" key="1">
    <source>
        <dbReference type="EMBL" id="TYP98661.1"/>
    </source>
</evidence>
<proteinExistence type="predicted"/>
<dbReference type="Gene3D" id="1.10.1660.10">
    <property type="match status" value="1"/>
</dbReference>